<dbReference type="AlphaFoldDB" id="A0AAV2FBY2"/>
<dbReference type="Proteomes" id="UP001497516">
    <property type="component" value="Chromosome 6"/>
</dbReference>
<reference evidence="2 3" key="1">
    <citation type="submission" date="2024-04" db="EMBL/GenBank/DDBJ databases">
        <authorList>
            <person name="Fracassetti M."/>
        </authorList>
    </citation>
    <scope>NUCLEOTIDE SEQUENCE [LARGE SCALE GENOMIC DNA]</scope>
</reference>
<feature type="compositionally biased region" description="Gly residues" evidence="1">
    <location>
        <begin position="95"/>
        <end position="104"/>
    </location>
</feature>
<name>A0AAV2FBY2_9ROSI</name>
<accession>A0AAV2FBY2</accession>
<organism evidence="2 3">
    <name type="scientific">Linum trigynum</name>
    <dbReference type="NCBI Taxonomy" id="586398"/>
    <lineage>
        <taxon>Eukaryota</taxon>
        <taxon>Viridiplantae</taxon>
        <taxon>Streptophyta</taxon>
        <taxon>Embryophyta</taxon>
        <taxon>Tracheophyta</taxon>
        <taxon>Spermatophyta</taxon>
        <taxon>Magnoliopsida</taxon>
        <taxon>eudicotyledons</taxon>
        <taxon>Gunneridae</taxon>
        <taxon>Pentapetalae</taxon>
        <taxon>rosids</taxon>
        <taxon>fabids</taxon>
        <taxon>Malpighiales</taxon>
        <taxon>Linaceae</taxon>
        <taxon>Linum</taxon>
    </lineage>
</organism>
<protein>
    <submittedName>
        <fullName evidence="2">Uncharacterized protein</fullName>
    </submittedName>
</protein>
<evidence type="ECO:0000313" key="2">
    <source>
        <dbReference type="EMBL" id="CAL1395529.1"/>
    </source>
</evidence>
<gene>
    <name evidence="2" type="ORF">LTRI10_LOCUS35957</name>
</gene>
<sequence>MSANVRGGDLEGVEFRDATPGISSATNPGGYHAIPGSHGTTAPVGHGATTCTNSTTSDDHDGNDAPNDRQLHRGEGDPDFVSKAAFNRGHFDGGEAQGRGGGQGSNNREPCREDNRSWGSGTRYKQR</sequence>
<feature type="region of interest" description="Disordered" evidence="1">
    <location>
        <begin position="1"/>
        <end position="127"/>
    </location>
</feature>
<feature type="compositionally biased region" description="Basic and acidic residues" evidence="1">
    <location>
        <begin position="57"/>
        <end position="76"/>
    </location>
</feature>
<keyword evidence="3" id="KW-1185">Reference proteome</keyword>
<proteinExistence type="predicted"/>
<evidence type="ECO:0000256" key="1">
    <source>
        <dbReference type="SAM" id="MobiDB-lite"/>
    </source>
</evidence>
<evidence type="ECO:0000313" key="3">
    <source>
        <dbReference type="Proteomes" id="UP001497516"/>
    </source>
</evidence>
<dbReference type="EMBL" id="OZ034819">
    <property type="protein sequence ID" value="CAL1395529.1"/>
    <property type="molecule type" value="Genomic_DNA"/>
</dbReference>